<organism evidence="1 2">
    <name type="scientific">Streptomyces griseoloalbus</name>
    <dbReference type="NCBI Taxonomy" id="67303"/>
    <lineage>
        <taxon>Bacteria</taxon>
        <taxon>Bacillati</taxon>
        <taxon>Actinomycetota</taxon>
        <taxon>Actinomycetes</taxon>
        <taxon>Kitasatosporales</taxon>
        <taxon>Streptomycetaceae</taxon>
        <taxon>Streptomyces</taxon>
    </lineage>
</organism>
<dbReference type="EMBL" id="JACHJE010000006">
    <property type="protein sequence ID" value="MBB5126377.1"/>
    <property type="molecule type" value="Genomic_DNA"/>
</dbReference>
<accession>A0A7W8F8T3</accession>
<sequence length="76" mass="8174">MIVSDAVLPLPGAANGSLRQIYGLVKRLDTGQPRQDESVGVLSGRMDDLWERLTDSRDGMRRGLGVAARVEPPGAE</sequence>
<protein>
    <submittedName>
        <fullName evidence="1">Uncharacterized protein</fullName>
    </submittedName>
</protein>
<proteinExistence type="predicted"/>
<dbReference type="AlphaFoldDB" id="A0A7W8F8T3"/>
<name>A0A7W8F8T3_9ACTN</name>
<keyword evidence="2" id="KW-1185">Reference proteome</keyword>
<gene>
    <name evidence="1" type="ORF">FHS32_003114</name>
</gene>
<dbReference type="Proteomes" id="UP000568022">
    <property type="component" value="Unassembled WGS sequence"/>
</dbReference>
<evidence type="ECO:0000313" key="2">
    <source>
        <dbReference type="Proteomes" id="UP000568022"/>
    </source>
</evidence>
<evidence type="ECO:0000313" key="1">
    <source>
        <dbReference type="EMBL" id="MBB5126377.1"/>
    </source>
</evidence>
<reference evidence="1 2" key="1">
    <citation type="submission" date="2020-08" db="EMBL/GenBank/DDBJ databases">
        <title>Genomic Encyclopedia of Type Strains, Phase III (KMG-III): the genomes of soil and plant-associated and newly described type strains.</title>
        <authorList>
            <person name="Whitman W."/>
        </authorList>
    </citation>
    <scope>NUCLEOTIDE SEQUENCE [LARGE SCALE GENOMIC DNA]</scope>
    <source>
        <strain evidence="1 2">CECT 3226</strain>
    </source>
</reference>
<comment type="caution">
    <text evidence="1">The sequence shown here is derived from an EMBL/GenBank/DDBJ whole genome shotgun (WGS) entry which is preliminary data.</text>
</comment>